<proteinExistence type="predicted"/>
<dbReference type="RefSeq" id="XP_066710718.1">
    <property type="nucleotide sequence ID" value="XM_066861608.1"/>
</dbReference>
<reference evidence="1 2" key="1">
    <citation type="submission" date="2023-01" db="EMBL/GenBank/DDBJ databases">
        <title>Analysis of 21 Apiospora genomes using comparative genomics revels a genus with tremendous synthesis potential of carbohydrate active enzymes and secondary metabolites.</title>
        <authorList>
            <person name="Sorensen T."/>
        </authorList>
    </citation>
    <scope>NUCLEOTIDE SEQUENCE [LARGE SCALE GENOMIC DNA]</scope>
    <source>
        <strain evidence="1 2">CBS 135458</strain>
    </source>
</reference>
<keyword evidence="2" id="KW-1185">Reference proteome</keyword>
<sequence length="375" mass="41251">MESTNCPAVHQKRLVKVDSTVFSTRDLCLETRKAKGMSSPEFAPEQTAAGICEGEEQNVKFLVSSHALKQARSRRAQSLHDGSIGFGPPLTTYVVEIPEDSSFRAMETLLRMVHHPIKQSPWCRNTIDQKGLYEVTILADVFGFIDFLRPRAEVWLHHIGPGKGTLALERTLWVAWVLGDLAVVKDIAKVLALNSAPCDFDRTTIPIRKPPGVLGTSCATCLGQRARALLTIQDAINALRLQVIGQMLSPFWAALDALKYIKPGGVGRSICCNRNLFFPSQGRCDACEAFMLGQLQRELVRKRLLPLQPLEDIEISVAALARILKTVDSNIEALDSNHSQCKPVHAAGSLIDQVLADAEVQLTDTYSDMAEPSGR</sequence>
<gene>
    <name evidence="1" type="ORF">PG994_010199</name>
</gene>
<dbReference type="GeneID" id="92094671"/>
<accession>A0ABR1TRT5</accession>
<protein>
    <submittedName>
        <fullName evidence="1">Uncharacterized protein</fullName>
    </submittedName>
</protein>
<evidence type="ECO:0000313" key="2">
    <source>
        <dbReference type="Proteomes" id="UP001480595"/>
    </source>
</evidence>
<dbReference type="Proteomes" id="UP001480595">
    <property type="component" value="Unassembled WGS sequence"/>
</dbReference>
<comment type="caution">
    <text evidence="1">The sequence shown here is derived from an EMBL/GenBank/DDBJ whole genome shotgun (WGS) entry which is preliminary data.</text>
</comment>
<organism evidence="1 2">
    <name type="scientific">Apiospora phragmitis</name>
    <dbReference type="NCBI Taxonomy" id="2905665"/>
    <lineage>
        <taxon>Eukaryota</taxon>
        <taxon>Fungi</taxon>
        <taxon>Dikarya</taxon>
        <taxon>Ascomycota</taxon>
        <taxon>Pezizomycotina</taxon>
        <taxon>Sordariomycetes</taxon>
        <taxon>Xylariomycetidae</taxon>
        <taxon>Amphisphaeriales</taxon>
        <taxon>Apiosporaceae</taxon>
        <taxon>Apiospora</taxon>
    </lineage>
</organism>
<name>A0ABR1TRT5_9PEZI</name>
<evidence type="ECO:0000313" key="1">
    <source>
        <dbReference type="EMBL" id="KAK8048469.1"/>
    </source>
</evidence>
<dbReference type="EMBL" id="JAQQWL010000011">
    <property type="protein sequence ID" value="KAK8048469.1"/>
    <property type="molecule type" value="Genomic_DNA"/>
</dbReference>